<dbReference type="KEGG" id="mgel:G5B37_10290"/>
<dbReference type="GO" id="GO:0005829">
    <property type="term" value="C:cytosol"/>
    <property type="evidence" value="ECO:0007669"/>
    <property type="project" value="TreeGrafter"/>
</dbReference>
<proteinExistence type="predicted"/>
<dbReference type="InterPro" id="IPR051199">
    <property type="entry name" value="LPS_LOS_Heptosyltrfase"/>
</dbReference>
<keyword evidence="4" id="KW-1185">Reference proteome</keyword>
<keyword evidence="1" id="KW-0328">Glycosyltransferase</keyword>
<keyword evidence="2 3" id="KW-0808">Transferase</keyword>
<dbReference type="CDD" id="cd03789">
    <property type="entry name" value="GT9_LPS_heptosyltransferase"/>
    <property type="match status" value="1"/>
</dbReference>
<dbReference type="InterPro" id="IPR002201">
    <property type="entry name" value="Glyco_trans_9"/>
</dbReference>
<reference evidence="3 4" key="1">
    <citation type="submission" date="2020-02" db="EMBL/GenBank/DDBJ databases">
        <title>Complete genome sequence of Flavobacteriaceae bacterium.</title>
        <authorList>
            <person name="Kim S.-J."/>
            <person name="Kim Y.-S."/>
            <person name="Kim K.-H."/>
        </authorList>
    </citation>
    <scope>NUCLEOTIDE SEQUENCE [LARGE SCALE GENOMIC DNA]</scope>
    <source>
        <strain evidence="3 4">RR4-40</strain>
    </source>
</reference>
<evidence type="ECO:0000313" key="3">
    <source>
        <dbReference type="EMBL" id="QIE59938.1"/>
    </source>
</evidence>
<evidence type="ECO:0000256" key="1">
    <source>
        <dbReference type="ARBA" id="ARBA00022676"/>
    </source>
</evidence>
<dbReference type="Proteomes" id="UP000505306">
    <property type="component" value="Chromosome"/>
</dbReference>
<dbReference type="Pfam" id="PF01075">
    <property type="entry name" value="Glyco_transf_9"/>
    <property type="match status" value="1"/>
</dbReference>
<dbReference type="GO" id="GO:0008713">
    <property type="term" value="F:ADP-heptose-lipopolysaccharide heptosyltransferase activity"/>
    <property type="evidence" value="ECO:0007669"/>
    <property type="project" value="TreeGrafter"/>
</dbReference>
<sequence length="342" mass="38491">MKTPNHILVIRLSALGDVAMTVPVLRVFRQHYPEVQLTVVSKAAFKPLFEGIKNLQFLEADVYGKHKGLGLLQLAKEAKALGVDAVADLHNVIRSKIIRKYLSLQGIATASIDKGRQEKKALTSNPKQLRRLKSTQQRYADVFARLGYAIALENHQFPPKKELGRELHNLIGSHTKKMIGIAPFAAYKSKMYPLDLMKEVVFNLNEEGHYKIYLFGGGADEVRTLQEWDRQFENVTNIAGRLNLSEELRLISNLDLMVAMDSSNGHLAALYNIPVITMWGVTHPYAGFTPFNQPNEHQLVANREEYPLIPTSVYGNKFPAEYENAMQSIPVSVVLKKISDII</sequence>
<dbReference type="Gene3D" id="3.40.50.2000">
    <property type="entry name" value="Glycogen Phosphorylase B"/>
    <property type="match status" value="2"/>
</dbReference>
<evidence type="ECO:0000256" key="2">
    <source>
        <dbReference type="ARBA" id="ARBA00022679"/>
    </source>
</evidence>
<name>A0A6G6GN20_9FLAO</name>
<dbReference type="GO" id="GO:0009244">
    <property type="term" value="P:lipopolysaccharide core region biosynthetic process"/>
    <property type="evidence" value="ECO:0007669"/>
    <property type="project" value="TreeGrafter"/>
</dbReference>
<dbReference type="AlphaFoldDB" id="A0A6G6GN20"/>
<dbReference type="EMBL" id="CP049057">
    <property type="protein sequence ID" value="QIE59938.1"/>
    <property type="molecule type" value="Genomic_DNA"/>
</dbReference>
<gene>
    <name evidence="3" type="ORF">G5B37_10290</name>
</gene>
<dbReference type="PANTHER" id="PTHR30160">
    <property type="entry name" value="TETRAACYLDISACCHARIDE 4'-KINASE-RELATED"/>
    <property type="match status" value="1"/>
</dbReference>
<accession>A0A6G6GN20</accession>
<dbReference type="RefSeq" id="WP_164679950.1">
    <property type="nucleotide sequence ID" value="NZ_CP049057.1"/>
</dbReference>
<dbReference type="PANTHER" id="PTHR30160:SF22">
    <property type="entry name" value="LIPOPOLYSACCHARIDE CORE BIOSYNTHESIS PROTEIN"/>
    <property type="match status" value="1"/>
</dbReference>
<evidence type="ECO:0000313" key="4">
    <source>
        <dbReference type="Proteomes" id="UP000505306"/>
    </source>
</evidence>
<protein>
    <submittedName>
        <fullName evidence="3">Glycosyltransferase family 9 protein</fullName>
    </submittedName>
</protein>
<dbReference type="SUPFAM" id="SSF53756">
    <property type="entry name" value="UDP-Glycosyltransferase/glycogen phosphorylase"/>
    <property type="match status" value="1"/>
</dbReference>
<organism evidence="3 4">
    <name type="scientific">Rasiella rasia</name>
    <dbReference type="NCBI Taxonomy" id="2744027"/>
    <lineage>
        <taxon>Bacteria</taxon>
        <taxon>Pseudomonadati</taxon>
        <taxon>Bacteroidota</taxon>
        <taxon>Flavobacteriia</taxon>
        <taxon>Flavobacteriales</taxon>
        <taxon>Flavobacteriaceae</taxon>
        <taxon>Rasiella</taxon>
    </lineage>
</organism>